<evidence type="ECO:0000259" key="7">
    <source>
        <dbReference type="PROSITE" id="PS50048"/>
    </source>
</evidence>
<dbReference type="PROSITE" id="PS00463">
    <property type="entry name" value="ZN2_CY6_FUNGAL_1"/>
    <property type="match status" value="1"/>
</dbReference>
<gene>
    <name evidence="8" type="ORF">N7449_000605</name>
</gene>
<dbReference type="GO" id="GO:0045944">
    <property type="term" value="P:positive regulation of transcription by RNA polymerase II"/>
    <property type="evidence" value="ECO:0007669"/>
    <property type="project" value="TreeGrafter"/>
</dbReference>
<evidence type="ECO:0000256" key="1">
    <source>
        <dbReference type="ARBA" id="ARBA00004123"/>
    </source>
</evidence>
<keyword evidence="9" id="KW-1185">Reference proteome</keyword>
<feature type="domain" description="Zn(2)-C6 fungal-type" evidence="7">
    <location>
        <begin position="19"/>
        <end position="49"/>
    </location>
</feature>
<organism evidence="8 9">
    <name type="scientific">Penicillium cf. viridicatum</name>
    <dbReference type="NCBI Taxonomy" id="2972119"/>
    <lineage>
        <taxon>Eukaryota</taxon>
        <taxon>Fungi</taxon>
        <taxon>Dikarya</taxon>
        <taxon>Ascomycota</taxon>
        <taxon>Pezizomycotina</taxon>
        <taxon>Eurotiomycetes</taxon>
        <taxon>Eurotiomycetidae</taxon>
        <taxon>Eurotiales</taxon>
        <taxon>Aspergillaceae</taxon>
        <taxon>Penicillium</taxon>
    </lineage>
</organism>
<feature type="region of interest" description="Disordered" evidence="6">
    <location>
        <begin position="158"/>
        <end position="224"/>
    </location>
</feature>
<evidence type="ECO:0000256" key="4">
    <source>
        <dbReference type="ARBA" id="ARBA00023163"/>
    </source>
</evidence>
<dbReference type="GO" id="GO:0000981">
    <property type="term" value="F:DNA-binding transcription factor activity, RNA polymerase II-specific"/>
    <property type="evidence" value="ECO:0007669"/>
    <property type="project" value="InterPro"/>
</dbReference>
<dbReference type="InterPro" id="IPR036864">
    <property type="entry name" value="Zn2-C6_fun-type_DNA-bd_sf"/>
</dbReference>
<name>A0A9W9N5C3_9EURO</name>
<reference evidence="8" key="1">
    <citation type="submission" date="2022-11" db="EMBL/GenBank/DDBJ databases">
        <authorList>
            <person name="Petersen C."/>
        </authorList>
    </citation>
    <scope>NUCLEOTIDE SEQUENCE</scope>
    <source>
        <strain evidence="8">IBT 20477</strain>
    </source>
</reference>
<dbReference type="CDD" id="cd00067">
    <property type="entry name" value="GAL4"/>
    <property type="match status" value="1"/>
</dbReference>
<dbReference type="EMBL" id="JAPQKQ010000001">
    <property type="protein sequence ID" value="KAJ5213436.1"/>
    <property type="molecule type" value="Genomic_DNA"/>
</dbReference>
<comment type="subcellular location">
    <subcellularLocation>
        <location evidence="1">Nucleus</location>
    </subcellularLocation>
</comment>
<dbReference type="GO" id="GO:0008270">
    <property type="term" value="F:zinc ion binding"/>
    <property type="evidence" value="ECO:0007669"/>
    <property type="project" value="InterPro"/>
</dbReference>
<sequence length="660" mass="72954">MEVPKARGAGRSGPRRRTGCLTCRARKVRCDERKPSCSNCDRLCLRCLYKPPIAPSVGWGLSSTRPSNITTASPSNTADPGSSGSSAAAASASRSPDINFFSTVLRADGHHAIPAPTNTLRQLPTGQDSYPSEFDMLGFMGGVTSELEQKHLDLTTGPPMTFTASPASQSLPATLTPDVDEGNFSADRRIPLTPDTPSAPIDRTSTGSGSEGSTTRRSLSDAGSTSYEDRLLQHFLTIDPPAALFTPINIEWKYMRPALLAHAQDSSLLLNAVYCYADVHKAMMEGKRWRWAPTFYRVSSSEIQACIHGEVTDSTLIKVLGAIFLLMISEILSSPEICTGTSYIHSGYLILQRFYDRTRHWTGLGHLLVSWVSLLDVKSLIAGRDGDPLAELGNIPEHSIPLKPLDTQTSQTRHITAPADTEEDSIEDPFLSPNYLVYEAIVGPAFRFFAQAQQVVRRIVCIDLHHRSRGTLTDEFEVLQLAHKVGADLETLWHRRPSVIDVYGRPEALTDILSAPVASEICRTFRQYVANFLANFIYLHRVAFAIYPRTDRVNGAVDQIIQLATVDSTGPDHLPVSFLWPLFVAGLEGTEDQRKWILHEIQRMAAAHEADAAPSVTRHPTADRVLVLVEEMTRRQDVSRTWADSKCVRRELFSDFFIVI</sequence>
<reference evidence="8" key="2">
    <citation type="journal article" date="2023" name="IMA Fungus">
        <title>Comparative genomic study of the Penicillium genus elucidates a diverse pangenome and 15 lateral gene transfer events.</title>
        <authorList>
            <person name="Petersen C."/>
            <person name="Sorensen T."/>
            <person name="Nielsen M.R."/>
            <person name="Sondergaard T.E."/>
            <person name="Sorensen J.L."/>
            <person name="Fitzpatrick D.A."/>
            <person name="Frisvad J.C."/>
            <person name="Nielsen K.L."/>
        </authorList>
    </citation>
    <scope>NUCLEOTIDE SEQUENCE</scope>
    <source>
        <strain evidence="8">IBT 20477</strain>
    </source>
</reference>
<feature type="compositionally biased region" description="Polar residues" evidence="6">
    <location>
        <begin position="67"/>
        <end position="80"/>
    </location>
</feature>
<dbReference type="Pfam" id="PF00172">
    <property type="entry name" value="Zn_clus"/>
    <property type="match status" value="1"/>
</dbReference>
<feature type="compositionally biased region" description="Polar residues" evidence="6">
    <location>
        <begin position="162"/>
        <end position="173"/>
    </location>
</feature>
<feature type="compositionally biased region" description="Low complexity" evidence="6">
    <location>
        <begin position="81"/>
        <end position="92"/>
    </location>
</feature>
<evidence type="ECO:0000256" key="6">
    <source>
        <dbReference type="SAM" id="MobiDB-lite"/>
    </source>
</evidence>
<dbReference type="Gene3D" id="4.10.240.10">
    <property type="entry name" value="Zn(2)-C6 fungal-type DNA-binding domain"/>
    <property type="match status" value="1"/>
</dbReference>
<dbReference type="GO" id="GO:0005634">
    <property type="term" value="C:nucleus"/>
    <property type="evidence" value="ECO:0007669"/>
    <property type="project" value="UniProtKB-SubCell"/>
</dbReference>
<dbReference type="PROSITE" id="PS50048">
    <property type="entry name" value="ZN2_CY6_FUNGAL_2"/>
    <property type="match status" value="1"/>
</dbReference>
<dbReference type="OrthoDB" id="648861at2759"/>
<keyword evidence="4" id="KW-0804">Transcription</keyword>
<dbReference type="PANTHER" id="PTHR37534">
    <property type="entry name" value="TRANSCRIPTIONAL ACTIVATOR PROTEIN UGA3"/>
    <property type="match status" value="1"/>
</dbReference>
<dbReference type="GO" id="GO:0000976">
    <property type="term" value="F:transcription cis-regulatory region binding"/>
    <property type="evidence" value="ECO:0007669"/>
    <property type="project" value="TreeGrafter"/>
</dbReference>
<comment type="caution">
    <text evidence="8">The sequence shown here is derived from an EMBL/GenBank/DDBJ whole genome shotgun (WGS) entry which is preliminary data.</text>
</comment>
<keyword evidence="3" id="KW-0238">DNA-binding</keyword>
<dbReference type="Pfam" id="PF11951">
    <property type="entry name" value="Fungal_trans_2"/>
    <property type="match status" value="1"/>
</dbReference>
<evidence type="ECO:0000256" key="3">
    <source>
        <dbReference type="ARBA" id="ARBA00023125"/>
    </source>
</evidence>
<accession>A0A9W9N5C3</accession>
<evidence type="ECO:0000256" key="2">
    <source>
        <dbReference type="ARBA" id="ARBA00023015"/>
    </source>
</evidence>
<keyword evidence="2" id="KW-0805">Transcription regulation</keyword>
<dbReference type="PANTHER" id="PTHR37534:SF7">
    <property type="entry name" value="TRANSCRIPTIONAL ACTIVATOR PROTEIN UGA3"/>
    <property type="match status" value="1"/>
</dbReference>
<evidence type="ECO:0000313" key="8">
    <source>
        <dbReference type="EMBL" id="KAJ5213436.1"/>
    </source>
</evidence>
<feature type="compositionally biased region" description="Low complexity" evidence="6">
    <location>
        <begin position="203"/>
        <end position="217"/>
    </location>
</feature>
<proteinExistence type="predicted"/>
<evidence type="ECO:0000256" key="5">
    <source>
        <dbReference type="ARBA" id="ARBA00023242"/>
    </source>
</evidence>
<dbReference type="SMART" id="SM00066">
    <property type="entry name" value="GAL4"/>
    <property type="match status" value="1"/>
</dbReference>
<evidence type="ECO:0000313" key="9">
    <source>
        <dbReference type="Proteomes" id="UP001150942"/>
    </source>
</evidence>
<protein>
    <recommendedName>
        <fullName evidence="7">Zn(2)-C6 fungal-type domain-containing protein</fullName>
    </recommendedName>
</protein>
<dbReference type="AlphaFoldDB" id="A0A9W9N5C3"/>
<dbReference type="InterPro" id="IPR021858">
    <property type="entry name" value="Fun_TF"/>
</dbReference>
<dbReference type="InterPro" id="IPR001138">
    <property type="entry name" value="Zn2Cys6_DnaBD"/>
</dbReference>
<keyword evidence="5" id="KW-0539">Nucleus</keyword>
<dbReference type="SUPFAM" id="SSF57701">
    <property type="entry name" value="Zn2/Cys6 DNA-binding domain"/>
    <property type="match status" value="1"/>
</dbReference>
<dbReference type="Proteomes" id="UP001150942">
    <property type="component" value="Unassembled WGS sequence"/>
</dbReference>
<feature type="region of interest" description="Disordered" evidence="6">
    <location>
        <begin position="67"/>
        <end position="92"/>
    </location>
</feature>